<gene>
    <name evidence="2" type="ORF">WKI68_17090</name>
</gene>
<comment type="caution">
    <text evidence="2">The sequence shown here is derived from an EMBL/GenBank/DDBJ whole genome shotgun (WGS) entry which is preliminary data.</text>
</comment>
<proteinExistence type="predicted"/>
<sequence length="51" mass="5914">MDRELTIEREQRRLLVGYVLELRRWARTAESGTLVDPPPSPPAELDLAPWL</sequence>
<evidence type="ECO:0000313" key="2">
    <source>
        <dbReference type="EMBL" id="MEJ8642651.1"/>
    </source>
</evidence>
<evidence type="ECO:0000256" key="1">
    <source>
        <dbReference type="SAM" id="MobiDB-lite"/>
    </source>
</evidence>
<feature type="region of interest" description="Disordered" evidence="1">
    <location>
        <begin position="30"/>
        <end position="51"/>
    </location>
</feature>
<keyword evidence="3" id="KW-1185">Reference proteome</keyword>
<protein>
    <submittedName>
        <fullName evidence="2">Uncharacterized protein</fullName>
    </submittedName>
</protein>
<evidence type="ECO:0000313" key="3">
    <source>
        <dbReference type="Proteomes" id="UP001382904"/>
    </source>
</evidence>
<accession>A0ABU8U568</accession>
<dbReference type="EMBL" id="JBBKAM010000002">
    <property type="protein sequence ID" value="MEJ8642651.1"/>
    <property type="molecule type" value="Genomic_DNA"/>
</dbReference>
<dbReference type="Proteomes" id="UP001382904">
    <property type="component" value="Unassembled WGS sequence"/>
</dbReference>
<organism evidence="2 3">
    <name type="scientific">Streptomyces caledonius</name>
    <dbReference type="NCBI Taxonomy" id="3134107"/>
    <lineage>
        <taxon>Bacteria</taxon>
        <taxon>Bacillati</taxon>
        <taxon>Actinomycetota</taxon>
        <taxon>Actinomycetes</taxon>
        <taxon>Kitasatosporales</taxon>
        <taxon>Streptomycetaceae</taxon>
        <taxon>Streptomyces</taxon>
    </lineage>
</organism>
<name>A0ABU8U568_9ACTN</name>
<reference evidence="2 3" key="1">
    <citation type="submission" date="2024-03" db="EMBL/GenBank/DDBJ databases">
        <title>Novel Streptomyces species of biotechnological and ecological value are a feature of Machair soil.</title>
        <authorList>
            <person name="Prole J.R."/>
            <person name="Goodfellow M."/>
            <person name="Allenby N."/>
            <person name="Ward A.C."/>
        </authorList>
    </citation>
    <scope>NUCLEOTIDE SEQUENCE [LARGE SCALE GENOMIC DNA]</scope>
    <source>
        <strain evidence="2 3">MS1.HAVA.3</strain>
    </source>
</reference>